<evidence type="ECO:0000313" key="2">
    <source>
        <dbReference type="Proteomes" id="UP001229421"/>
    </source>
</evidence>
<organism evidence="1 2">
    <name type="scientific">Tagetes erecta</name>
    <name type="common">African marigold</name>
    <dbReference type="NCBI Taxonomy" id="13708"/>
    <lineage>
        <taxon>Eukaryota</taxon>
        <taxon>Viridiplantae</taxon>
        <taxon>Streptophyta</taxon>
        <taxon>Embryophyta</taxon>
        <taxon>Tracheophyta</taxon>
        <taxon>Spermatophyta</taxon>
        <taxon>Magnoliopsida</taxon>
        <taxon>eudicotyledons</taxon>
        <taxon>Gunneridae</taxon>
        <taxon>Pentapetalae</taxon>
        <taxon>asterids</taxon>
        <taxon>campanulids</taxon>
        <taxon>Asterales</taxon>
        <taxon>Asteraceae</taxon>
        <taxon>Asteroideae</taxon>
        <taxon>Heliantheae alliance</taxon>
        <taxon>Tageteae</taxon>
        <taxon>Tagetes</taxon>
    </lineage>
</organism>
<accession>A0AAD8NS92</accession>
<sequence length="72" mass="7944">MCSSSSATIVIGFVEDDVKKSRFSIKPVVVVLAFPSSLLLLFHRKNLLFLGEDDDEQSRVSIKGRIVMDDGS</sequence>
<dbReference type="Proteomes" id="UP001229421">
    <property type="component" value="Unassembled WGS sequence"/>
</dbReference>
<keyword evidence="2" id="KW-1185">Reference proteome</keyword>
<dbReference type="AlphaFoldDB" id="A0AAD8NS92"/>
<dbReference type="EMBL" id="JAUHHV010000007">
    <property type="protein sequence ID" value="KAK1419434.1"/>
    <property type="molecule type" value="Genomic_DNA"/>
</dbReference>
<proteinExistence type="predicted"/>
<gene>
    <name evidence="1" type="ORF">QVD17_28601</name>
</gene>
<protein>
    <submittedName>
        <fullName evidence="1">Uncharacterized protein</fullName>
    </submittedName>
</protein>
<evidence type="ECO:0000313" key="1">
    <source>
        <dbReference type="EMBL" id="KAK1419434.1"/>
    </source>
</evidence>
<comment type="caution">
    <text evidence="1">The sequence shown here is derived from an EMBL/GenBank/DDBJ whole genome shotgun (WGS) entry which is preliminary data.</text>
</comment>
<name>A0AAD8NS92_TARER</name>
<reference evidence="1" key="1">
    <citation type="journal article" date="2023" name="bioRxiv">
        <title>Improved chromosome-level genome assembly for marigold (Tagetes erecta).</title>
        <authorList>
            <person name="Jiang F."/>
            <person name="Yuan L."/>
            <person name="Wang S."/>
            <person name="Wang H."/>
            <person name="Xu D."/>
            <person name="Wang A."/>
            <person name="Fan W."/>
        </authorList>
    </citation>
    <scope>NUCLEOTIDE SEQUENCE</scope>
    <source>
        <strain evidence="1">WSJ</strain>
        <tissue evidence="1">Leaf</tissue>
    </source>
</reference>